<evidence type="ECO:0000259" key="8">
    <source>
        <dbReference type="Pfam" id="PF01113"/>
    </source>
</evidence>
<keyword evidence="3" id="KW-0521">NADP</keyword>
<dbReference type="InterPro" id="IPR000846">
    <property type="entry name" value="DapB_N"/>
</dbReference>
<dbReference type="InterPro" id="IPR023940">
    <property type="entry name" value="DHDPR_bac"/>
</dbReference>
<dbReference type="GO" id="GO:0009570">
    <property type="term" value="C:chloroplast stroma"/>
    <property type="evidence" value="ECO:0007669"/>
    <property type="project" value="TreeGrafter"/>
</dbReference>
<accession>A0AAV9B8K4</accession>
<dbReference type="EMBL" id="JAUJYN010000004">
    <property type="protein sequence ID" value="KAK1272801.1"/>
    <property type="molecule type" value="Genomic_DNA"/>
</dbReference>
<evidence type="ECO:0000256" key="2">
    <source>
        <dbReference type="ARBA" id="ARBA00022605"/>
    </source>
</evidence>
<dbReference type="SUPFAM" id="SSF55347">
    <property type="entry name" value="Glyceraldehyde-3-phosphate dehydrogenase-like, C-terminal domain"/>
    <property type="match status" value="1"/>
</dbReference>
<dbReference type="FunFam" id="3.30.360.10:FF:000074">
    <property type="entry name" value="Dihydrodipicolinate reductase, C-terminus family protein, expressed"/>
    <property type="match status" value="1"/>
</dbReference>
<keyword evidence="11" id="KW-1185">Reference proteome</keyword>
<evidence type="ECO:0000256" key="5">
    <source>
        <dbReference type="ARBA" id="ARBA00023002"/>
    </source>
</evidence>
<keyword evidence="4" id="KW-0220">Diaminopimelate biosynthesis</keyword>
<keyword evidence="2" id="KW-0028">Amino-acid biosynthesis</keyword>
<dbReference type="SUPFAM" id="SSF51735">
    <property type="entry name" value="NAD(P)-binding Rossmann-fold domains"/>
    <property type="match status" value="1"/>
</dbReference>
<evidence type="ECO:0000313" key="10">
    <source>
        <dbReference type="EMBL" id="KAK1272801.1"/>
    </source>
</evidence>
<keyword evidence="7" id="KW-0457">Lysine biosynthesis</keyword>
<feature type="domain" description="Dihydrodipicolinate reductase C-terminal" evidence="9">
    <location>
        <begin position="167"/>
        <end position="284"/>
    </location>
</feature>
<sequence length="299" mass="32353">MASLRFPFQITKHKRLLKVSVSPISMQQSQNNIKVIINGATKDIGKATVVAVMKARGMEVAGAVDTQFVGQDIGKICNMEEDLEIPIINDLTMVLGSISQSKANGVVVHLTEPSTIYDDVKQATAFGMKSVVYVPKLQVDTVSALSMFCEKASMGCLVAPTLSIGSVLLQQAAISASFHYSNVEIVESRPNASDLPTPDAVQIANNISDLGQMYNREDLETDVRARGQVLGDDGVRVHSLVLPGLTSSTSVHFSGPGEVYTIKHDITNVQCLMPGLLLAIRKVVRLKVHNNLHLIRLCM</sequence>
<keyword evidence="6" id="KW-0520">NAD</keyword>
<keyword evidence="5" id="KW-0560">Oxidoreductase</keyword>
<proteinExistence type="inferred from homology"/>
<feature type="domain" description="Dihydrodipicolinate reductase N-terminal" evidence="8">
    <location>
        <begin position="33"/>
        <end position="160"/>
    </location>
</feature>
<evidence type="ECO:0008006" key="12">
    <source>
        <dbReference type="Google" id="ProtNLM"/>
    </source>
</evidence>
<dbReference type="InterPro" id="IPR022663">
    <property type="entry name" value="DapB_C"/>
</dbReference>
<dbReference type="InterPro" id="IPR036291">
    <property type="entry name" value="NAD(P)-bd_dom_sf"/>
</dbReference>
<dbReference type="PIRSF" id="PIRSF000161">
    <property type="entry name" value="DHPR"/>
    <property type="match status" value="1"/>
</dbReference>
<dbReference type="PANTHER" id="PTHR20836:SF6">
    <property type="entry name" value="DIHYDRODIPICOLINATE REDUCTASE-LIKE PROTEIN CRR1, CHLOROPLASTIC"/>
    <property type="match status" value="1"/>
</dbReference>
<dbReference type="AlphaFoldDB" id="A0AAV9B8K4"/>
<organism evidence="10 11">
    <name type="scientific">Acorus gramineus</name>
    <name type="common">Dwarf sweet flag</name>
    <dbReference type="NCBI Taxonomy" id="55184"/>
    <lineage>
        <taxon>Eukaryota</taxon>
        <taxon>Viridiplantae</taxon>
        <taxon>Streptophyta</taxon>
        <taxon>Embryophyta</taxon>
        <taxon>Tracheophyta</taxon>
        <taxon>Spermatophyta</taxon>
        <taxon>Magnoliopsida</taxon>
        <taxon>Liliopsida</taxon>
        <taxon>Acoraceae</taxon>
        <taxon>Acorus</taxon>
    </lineage>
</organism>
<protein>
    <recommendedName>
        <fullName evidence="12">Dihydrodipicolinate reductase-like protein</fullName>
    </recommendedName>
</protein>
<comment type="similarity">
    <text evidence="1">Belongs to the DapB family.</text>
</comment>
<evidence type="ECO:0000313" key="11">
    <source>
        <dbReference type="Proteomes" id="UP001179952"/>
    </source>
</evidence>
<evidence type="ECO:0000256" key="7">
    <source>
        <dbReference type="ARBA" id="ARBA00023154"/>
    </source>
</evidence>
<comment type="caution">
    <text evidence="10">The sequence shown here is derived from an EMBL/GenBank/DDBJ whole genome shotgun (WGS) entry which is preliminary data.</text>
</comment>
<reference evidence="10" key="1">
    <citation type="journal article" date="2023" name="Nat. Commun.">
        <title>Diploid and tetraploid genomes of Acorus and the evolution of monocots.</title>
        <authorList>
            <person name="Ma L."/>
            <person name="Liu K.W."/>
            <person name="Li Z."/>
            <person name="Hsiao Y.Y."/>
            <person name="Qi Y."/>
            <person name="Fu T."/>
            <person name="Tang G.D."/>
            <person name="Zhang D."/>
            <person name="Sun W.H."/>
            <person name="Liu D.K."/>
            <person name="Li Y."/>
            <person name="Chen G.Z."/>
            <person name="Liu X.D."/>
            <person name="Liao X.Y."/>
            <person name="Jiang Y.T."/>
            <person name="Yu X."/>
            <person name="Hao Y."/>
            <person name="Huang J."/>
            <person name="Zhao X.W."/>
            <person name="Ke S."/>
            <person name="Chen Y.Y."/>
            <person name="Wu W.L."/>
            <person name="Hsu J.L."/>
            <person name="Lin Y.F."/>
            <person name="Huang M.D."/>
            <person name="Li C.Y."/>
            <person name="Huang L."/>
            <person name="Wang Z.W."/>
            <person name="Zhao X."/>
            <person name="Zhong W.Y."/>
            <person name="Peng D.H."/>
            <person name="Ahmad S."/>
            <person name="Lan S."/>
            <person name="Zhang J.S."/>
            <person name="Tsai W.C."/>
            <person name="Van de Peer Y."/>
            <person name="Liu Z.J."/>
        </authorList>
    </citation>
    <scope>NUCLEOTIDE SEQUENCE</scope>
    <source>
        <strain evidence="10">SCP</strain>
    </source>
</reference>
<evidence type="ECO:0000259" key="9">
    <source>
        <dbReference type="Pfam" id="PF05173"/>
    </source>
</evidence>
<name>A0AAV9B8K4_ACOGR</name>
<dbReference type="GO" id="GO:0019877">
    <property type="term" value="P:diaminopimelate biosynthetic process"/>
    <property type="evidence" value="ECO:0007669"/>
    <property type="project" value="UniProtKB-KW"/>
</dbReference>
<evidence type="ECO:0000256" key="3">
    <source>
        <dbReference type="ARBA" id="ARBA00022857"/>
    </source>
</evidence>
<dbReference type="Pfam" id="PF01113">
    <property type="entry name" value="DapB_N"/>
    <property type="match status" value="1"/>
</dbReference>
<gene>
    <name evidence="10" type="ORF">QJS04_geneDACA010830</name>
</gene>
<evidence type="ECO:0000256" key="4">
    <source>
        <dbReference type="ARBA" id="ARBA00022915"/>
    </source>
</evidence>
<dbReference type="GO" id="GO:0008839">
    <property type="term" value="F:4-hydroxy-tetrahydrodipicolinate reductase"/>
    <property type="evidence" value="ECO:0007669"/>
    <property type="project" value="InterPro"/>
</dbReference>
<reference evidence="10" key="2">
    <citation type="submission" date="2023-06" db="EMBL/GenBank/DDBJ databases">
        <authorList>
            <person name="Ma L."/>
            <person name="Liu K.-W."/>
            <person name="Li Z."/>
            <person name="Hsiao Y.-Y."/>
            <person name="Qi Y."/>
            <person name="Fu T."/>
            <person name="Tang G."/>
            <person name="Zhang D."/>
            <person name="Sun W.-H."/>
            <person name="Liu D.-K."/>
            <person name="Li Y."/>
            <person name="Chen G.-Z."/>
            <person name="Liu X.-D."/>
            <person name="Liao X.-Y."/>
            <person name="Jiang Y.-T."/>
            <person name="Yu X."/>
            <person name="Hao Y."/>
            <person name="Huang J."/>
            <person name="Zhao X.-W."/>
            <person name="Ke S."/>
            <person name="Chen Y.-Y."/>
            <person name="Wu W.-L."/>
            <person name="Hsu J.-L."/>
            <person name="Lin Y.-F."/>
            <person name="Huang M.-D."/>
            <person name="Li C.-Y."/>
            <person name="Huang L."/>
            <person name="Wang Z.-W."/>
            <person name="Zhao X."/>
            <person name="Zhong W.-Y."/>
            <person name="Peng D.-H."/>
            <person name="Ahmad S."/>
            <person name="Lan S."/>
            <person name="Zhang J.-S."/>
            <person name="Tsai W.-C."/>
            <person name="Van De Peer Y."/>
            <person name="Liu Z.-J."/>
        </authorList>
    </citation>
    <scope>NUCLEOTIDE SEQUENCE</scope>
    <source>
        <strain evidence="10">SCP</strain>
        <tissue evidence="10">Leaves</tissue>
    </source>
</reference>
<dbReference type="Gene3D" id="3.40.50.720">
    <property type="entry name" value="NAD(P)-binding Rossmann-like Domain"/>
    <property type="match status" value="1"/>
</dbReference>
<evidence type="ECO:0000256" key="1">
    <source>
        <dbReference type="ARBA" id="ARBA00006642"/>
    </source>
</evidence>
<evidence type="ECO:0000256" key="6">
    <source>
        <dbReference type="ARBA" id="ARBA00023027"/>
    </source>
</evidence>
<dbReference type="PANTHER" id="PTHR20836">
    <property type="entry name" value="DIHYDRODIPICOLINATE REDUCTASE"/>
    <property type="match status" value="1"/>
</dbReference>
<dbReference type="FunFam" id="3.40.50.720:FF:000286">
    <property type="entry name" value="Dihydrodipicolinate reductase family protein"/>
    <property type="match status" value="1"/>
</dbReference>
<dbReference type="Pfam" id="PF05173">
    <property type="entry name" value="DapB_C"/>
    <property type="match status" value="1"/>
</dbReference>
<dbReference type="GO" id="GO:0009089">
    <property type="term" value="P:lysine biosynthetic process via diaminopimelate"/>
    <property type="evidence" value="ECO:0007669"/>
    <property type="project" value="InterPro"/>
</dbReference>
<dbReference type="Proteomes" id="UP001179952">
    <property type="component" value="Unassembled WGS sequence"/>
</dbReference>